<dbReference type="InterPro" id="IPR013078">
    <property type="entry name" value="His_Pase_superF_clade-1"/>
</dbReference>
<dbReference type="Gene3D" id="3.40.50.1240">
    <property type="entry name" value="Phosphoglycerate mutase-like"/>
    <property type="match status" value="1"/>
</dbReference>
<organism evidence="1 2">
    <name type="scientific">Gracilibacillus halophilus YIM-C55.5</name>
    <dbReference type="NCBI Taxonomy" id="1308866"/>
    <lineage>
        <taxon>Bacteria</taxon>
        <taxon>Bacillati</taxon>
        <taxon>Bacillota</taxon>
        <taxon>Bacilli</taxon>
        <taxon>Bacillales</taxon>
        <taxon>Bacillaceae</taxon>
        <taxon>Gracilibacillus</taxon>
    </lineage>
</organism>
<dbReference type="AlphaFoldDB" id="N4WIU2"/>
<evidence type="ECO:0008006" key="3">
    <source>
        <dbReference type="Google" id="ProtNLM"/>
    </source>
</evidence>
<dbReference type="eggNOG" id="COG0406">
    <property type="taxonomic scope" value="Bacteria"/>
</dbReference>
<dbReference type="InterPro" id="IPR029033">
    <property type="entry name" value="His_PPase_superfam"/>
</dbReference>
<evidence type="ECO:0000313" key="1">
    <source>
        <dbReference type="EMBL" id="ENH96052.1"/>
    </source>
</evidence>
<gene>
    <name evidence="1" type="ORF">J416_12644</name>
</gene>
<protein>
    <recommendedName>
        <fullName evidence="3">Phosphoglycerate mutase</fullName>
    </recommendedName>
</protein>
<dbReference type="EMBL" id="APML01000060">
    <property type="protein sequence ID" value="ENH96052.1"/>
    <property type="molecule type" value="Genomic_DNA"/>
</dbReference>
<proteinExistence type="predicted"/>
<dbReference type="RefSeq" id="WP_003472521.1">
    <property type="nucleotide sequence ID" value="NZ_APML01000060.1"/>
</dbReference>
<dbReference type="STRING" id="1308866.J416_12644"/>
<comment type="caution">
    <text evidence="1">The sequence shown here is derived from an EMBL/GenBank/DDBJ whole genome shotgun (WGS) entry which is preliminary data.</text>
</comment>
<accession>N4WIU2</accession>
<reference evidence="1 2" key="1">
    <citation type="submission" date="2013-03" db="EMBL/GenBank/DDBJ databases">
        <title>Draft genome sequence of Gracibacillus halophilus YIM-C55.5, a moderately halophilic and thermophilic organism from the Xiaochaidamu salt lake.</title>
        <authorList>
            <person name="Sugumar T."/>
            <person name="Polireddy D.R."/>
            <person name="Antony A."/>
            <person name="Madhava Y.R."/>
            <person name="Sivakumar N."/>
        </authorList>
    </citation>
    <scope>NUCLEOTIDE SEQUENCE [LARGE SCALE GENOMIC DNA]</scope>
    <source>
        <strain evidence="1 2">YIM-C55.5</strain>
    </source>
</reference>
<sequence>MEISLIRHGKSKFTDNHPITGEEFKNWVKSYDDIGVFKEHLYPQETLNKIQSVNIVISSDLKRSIESAKLLHQNINITSMPLFRETELPIPLIKGIKLNPNVWLFTLRCLWFLGYSRDCESIFNAKLRAQKAAQVLIEQAQEHKSIALVGHGVFNMFIRKELLKKGWIGKRKTSSKHWSCMTYYFNKTNIVKNKHDI</sequence>
<name>N4WIU2_9BACI</name>
<dbReference type="PATRIC" id="fig|1308866.3.peg.2555"/>
<dbReference type="Pfam" id="PF00300">
    <property type="entry name" value="His_Phos_1"/>
    <property type="match status" value="1"/>
</dbReference>
<evidence type="ECO:0000313" key="2">
    <source>
        <dbReference type="Proteomes" id="UP000012283"/>
    </source>
</evidence>
<dbReference type="Proteomes" id="UP000012283">
    <property type="component" value="Unassembled WGS sequence"/>
</dbReference>
<keyword evidence="2" id="KW-1185">Reference proteome</keyword>
<dbReference type="OrthoDB" id="1680942at2"/>
<dbReference type="SUPFAM" id="SSF53254">
    <property type="entry name" value="Phosphoglycerate mutase-like"/>
    <property type="match status" value="1"/>
</dbReference>